<sequence length="75" mass="8750">MLYVLVALQVQLLLQVHTPLPWLPSWHDFDLQFILLPSLLPWLPTLILFLCAVCLVRFMMLCRRGGEGFPFLFHA</sequence>
<reference evidence="2" key="2">
    <citation type="submission" date="2018-03" db="EMBL/GenBank/DDBJ databases">
        <title>The Triticum urartu genome reveals the dynamic nature of wheat genome evolution.</title>
        <authorList>
            <person name="Ling H."/>
            <person name="Ma B."/>
            <person name="Shi X."/>
            <person name="Liu H."/>
            <person name="Dong L."/>
            <person name="Sun H."/>
            <person name="Cao Y."/>
            <person name="Gao Q."/>
            <person name="Zheng S."/>
            <person name="Li Y."/>
            <person name="Yu Y."/>
            <person name="Du H."/>
            <person name="Qi M."/>
            <person name="Li Y."/>
            <person name="Yu H."/>
            <person name="Cui Y."/>
            <person name="Wang N."/>
            <person name="Chen C."/>
            <person name="Wu H."/>
            <person name="Zhao Y."/>
            <person name="Zhang J."/>
            <person name="Li Y."/>
            <person name="Zhou W."/>
            <person name="Zhang B."/>
            <person name="Hu W."/>
            <person name="Eijk M."/>
            <person name="Tang J."/>
            <person name="Witsenboer H."/>
            <person name="Zhao S."/>
            <person name="Li Z."/>
            <person name="Zhang A."/>
            <person name="Wang D."/>
            <person name="Liang C."/>
        </authorList>
    </citation>
    <scope>NUCLEOTIDE SEQUENCE [LARGE SCALE GENOMIC DNA]</scope>
    <source>
        <strain evidence="2">cv. G1812</strain>
    </source>
</reference>
<dbReference type="Gramene" id="TuG1812G0200002775.01.T01">
    <property type="protein sequence ID" value="TuG1812G0200002775.01.T01.cds323353"/>
    <property type="gene ID" value="TuG1812G0200002775.01"/>
</dbReference>
<dbReference type="Proteomes" id="UP000015106">
    <property type="component" value="Chromosome 2"/>
</dbReference>
<accession>A0A8R7TH52</accession>
<evidence type="ECO:0000256" key="1">
    <source>
        <dbReference type="SAM" id="Phobius"/>
    </source>
</evidence>
<organism evidence="2 3">
    <name type="scientific">Triticum urartu</name>
    <name type="common">Red wild einkorn</name>
    <name type="synonym">Crithodium urartu</name>
    <dbReference type="NCBI Taxonomy" id="4572"/>
    <lineage>
        <taxon>Eukaryota</taxon>
        <taxon>Viridiplantae</taxon>
        <taxon>Streptophyta</taxon>
        <taxon>Embryophyta</taxon>
        <taxon>Tracheophyta</taxon>
        <taxon>Spermatophyta</taxon>
        <taxon>Magnoliopsida</taxon>
        <taxon>Liliopsida</taxon>
        <taxon>Poales</taxon>
        <taxon>Poaceae</taxon>
        <taxon>BOP clade</taxon>
        <taxon>Pooideae</taxon>
        <taxon>Triticodae</taxon>
        <taxon>Triticeae</taxon>
        <taxon>Triticinae</taxon>
        <taxon>Triticum</taxon>
    </lineage>
</organism>
<protein>
    <submittedName>
        <fullName evidence="2">Uncharacterized protein</fullName>
    </submittedName>
</protein>
<feature type="transmembrane region" description="Helical" evidence="1">
    <location>
        <begin position="39"/>
        <end position="60"/>
    </location>
</feature>
<reference evidence="3" key="1">
    <citation type="journal article" date="2013" name="Nature">
        <title>Draft genome of the wheat A-genome progenitor Triticum urartu.</title>
        <authorList>
            <person name="Ling H.Q."/>
            <person name="Zhao S."/>
            <person name="Liu D."/>
            <person name="Wang J."/>
            <person name="Sun H."/>
            <person name="Zhang C."/>
            <person name="Fan H."/>
            <person name="Li D."/>
            <person name="Dong L."/>
            <person name="Tao Y."/>
            <person name="Gao C."/>
            <person name="Wu H."/>
            <person name="Li Y."/>
            <person name="Cui Y."/>
            <person name="Guo X."/>
            <person name="Zheng S."/>
            <person name="Wang B."/>
            <person name="Yu K."/>
            <person name="Liang Q."/>
            <person name="Yang W."/>
            <person name="Lou X."/>
            <person name="Chen J."/>
            <person name="Feng M."/>
            <person name="Jian J."/>
            <person name="Zhang X."/>
            <person name="Luo G."/>
            <person name="Jiang Y."/>
            <person name="Liu J."/>
            <person name="Wang Z."/>
            <person name="Sha Y."/>
            <person name="Zhang B."/>
            <person name="Wu H."/>
            <person name="Tang D."/>
            <person name="Shen Q."/>
            <person name="Xue P."/>
            <person name="Zou S."/>
            <person name="Wang X."/>
            <person name="Liu X."/>
            <person name="Wang F."/>
            <person name="Yang Y."/>
            <person name="An X."/>
            <person name="Dong Z."/>
            <person name="Zhang K."/>
            <person name="Zhang X."/>
            <person name="Luo M.C."/>
            <person name="Dvorak J."/>
            <person name="Tong Y."/>
            <person name="Wang J."/>
            <person name="Yang H."/>
            <person name="Li Z."/>
            <person name="Wang D."/>
            <person name="Zhang A."/>
            <person name="Wang J."/>
        </authorList>
    </citation>
    <scope>NUCLEOTIDE SEQUENCE</scope>
    <source>
        <strain evidence="3">cv. G1812</strain>
    </source>
</reference>
<keyword evidence="1" id="KW-0472">Membrane</keyword>
<evidence type="ECO:0000313" key="3">
    <source>
        <dbReference type="Proteomes" id="UP000015106"/>
    </source>
</evidence>
<name>A0A8R7TH52_TRIUA</name>
<keyword evidence="3" id="KW-1185">Reference proteome</keyword>
<reference evidence="2" key="3">
    <citation type="submission" date="2022-06" db="UniProtKB">
        <authorList>
            <consortium name="EnsemblPlants"/>
        </authorList>
    </citation>
    <scope>IDENTIFICATION</scope>
</reference>
<keyword evidence="1" id="KW-0812">Transmembrane</keyword>
<dbReference type="AlphaFoldDB" id="A0A8R7TH52"/>
<proteinExistence type="predicted"/>
<dbReference type="EnsemblPlants" id="TuG1812G0200002775.01.T01">
    <property type="protein sequence ID" value="TuG1812G0200002775.01.T01.cds323353"/>
    <property type="gene ID" value="TuG1812G0200002775.01"/>
</dbReference>
<evidence type="ECO:0000313" key="2">
    <source>
        <dbReference type="EnsemblPlants" id="TuG1812G0200002775.01.T01.cds323353"/>
    </source>
</evidence>
<keyword evidence="1" id="KW-1133">Transmembrane helix</keyword>